<dbReference type="PROSITE" id="PS50893">
    <property type="entry name" value="ABC_TRANSPORTER_2"/>
    <property type="match status" value="1"/>
</dbReference>
<evidence type="ECO:0000313" key="11">
    <source>
        <dbReference type="EMBL" id="PJJ70623.1"/>
    </source>
</evidence>
<dbReference type="SMART" id="SM00382">
    <property type="entry name" value="AAA"/>
    <property type="match status" value="1"/>
</dbReference>
<dbReference type="SUPFAM" id="SSF52540">
    <property type="entry name" value="P-loop containing nucleoside triphosphate hydrolases"/>
    <property type="match status" value="1"/>
</dbReference>
<dbReference type="GO" id="GO:0005886">
    <property type="term" value="C:plasma membrane"/>
    <property type="evidence" value="ECO:0007669"/>
    <property type="project" value="UniProtKB-SubCell"/>
</dbReference>
<evidence type="ECO:0000256" key="2">
    <source>
        <dbReference type="ARBA" id="ARBA00022448"/>
    </source>
</evidence>
<dbReference type="Gene3D" id="3.40.50.300">
    <property type="entry name" value="P-loop containing nucleotide triphosphate hydrolases"/>
    <property type="match status" value="1"/>
</dbReference>
<dbReference type="OrthoDB" id="9804819at2"/>
<evidence type="ECO:0000256" key="7">
    <source>
        <dbReference type="ARBA" id="ARBA00023136"/>
    </source>
</evidence>
<dbReference type="InterPro" id="IPR003593">
    <property type="entry name" value="AAA+_ATPase"/>
</dbReference>
<gene>
    <name evidence="11" type="ORF">CLV46_0145</name>
</gene>
<dbReference type="GO" id="GO:0043215">
    <property type="term" value="P:daunorubicin transport"/>
    <property type="evidence" value="ECO:0007669"/>
    <property type="project" value="InterPro"/>
</dbReference>
<comment type="similarity">
    <text evidence="9">Belongs to the ABC transporter superfamily. Drug exporter-1 (DrugE1) (TC 3.A.1.105) family.</text>
</comment>
<keyword evidence="2" id="KW-0813">Transport</keyword>
<dbReference type="InterPro" id="IPR003439">
    <property type="entry name" value="ABC_transporter-like_ATP-bd"/>
</dbReference>
<sequence>MTSTSTQAAIVADGVVKRYPSAAPDDPPALDGFDLEVPHGTVHGLLGPNGAGKTTAVRVMTSLLAADSGTVRVAGHDVAREGAEVRRRIGLVGQYAALDEQLTGRQNLVLFGRLSRLSPADSRRRADEMLERFALADTGRKPVSAYSGGMRRRLDLAVSLLVAPQVLFVDEPTTGLDPGGRREVWDAVRTLVAGGTTVLLTTQYLEEADQLADRISLVAHGRVVAAGTPGELKKRVGDDTLELVPQDPAEIPAVTRHAERWATGPVRSADGRVHVPVADRGEAVLGLAAVLADSRIRVADLAIRTPTLDDVFLSLTGTTATSNPTTRTEGVPA</sequence>
<dbReference type="InterPro" id="IPR027417">
    <property type="entry name" value="P-loop_NTPase"/>
</dbReference>
<comment type="subcellular location">
    <subcellularLocation>
        <location evidence="1">Cell membrane</location>
        <topology evidence="1">Peripheral membrane protein</topology>
        <orientation evidence="1">Cytoplasmic side</orientation>
    </subcellularLocation>
</comment>
<dbReference type="AlphaFoldDB" id="A0A2M9CFD9"/>
<dbReference type="PANTHER" id="PTHR42711:SF19">
    <property type="entry name" value="DOXORUBICIN RESISTANCE ATP-BINDING PROTEIN DRRA"/>
    <property type="match status" value="1"/>
</dbReference>
<evidence type="ECO:0000256" key="3">
    <source>
        <dbReference type="ARBA" id="ARBA00022475"/>
    </source>
</evidence>
<evidence type="ECO:0000313" key="12">
    <source>
        <dbReference type="Proteomes" id="UP000228758"/>
    </source>
</evidence>
<evidence type="ECO:0000256" key="9">
    <source>
        <dbReference type="ARBA" id="ARBA00049985"/>
    </source>
</evidence>
<dbReference type="PANTHER" id="PTHR42711">
    <property type="entry name" value="ABC TRANSPORTER ATP-BINDING PROTEIN"/>
    <property type="match status" value="1"/>
</dbReference>
<dbReference type="RefSeq" id="WP_100363025.1">
    <property type="nucleotide sequence ID" value="NZ_PGFF01000001.1"/>
</dbReference>
<dbReference type="GO" id="GO:1900753">
    <property type="term" value="P:doxorubicin transport"/>
    <property type="evidence" value="ECO:0007669"/>
    <property type="project" value="InterPro"/>
</dbReference>
<keyword evidence="3" id="KW-1003">Cell membrane</keyword>
<accession>A0A2M9CFD9</accession>
<dbReference type="PROSITE" id="PS00211">
    <property type="entry name" value="ABC_TRANSPORTER_1"/>
    <property type="match status" value="1"/>
</dbReference>
<dbReference type="NCBIfam" id="TIGR01188">
    <property type="entry name" value="drrA"/>
    <property type="match status" value="1"/>
</dbReference>
<evidence type="ECO:0000256" key="8">
    <source>
        <dbReference type="ARBA" id="ARBA00023251"/>
    </source>
</evidence>
<keyword evidence="6" id="KW-1278">Translocase</keyword>
<dbReference type="GO" id="GO:0005524">
    <property type="term" value="F:ATP binding"/>
    <property type="evidence" value="ECO:0007669"/>
    <property type="project" value="UniProtKB-KW"/>
</dbReference>
<evidence type="ECO:0000256" key="1">
    <source>
        <dbReference type="ARBA" id="ARBA00004413"/>
    </source>
</evidence>
<keyword evidence="7" id="KW-0472">Membrane</keyword>
<keyword evidence="4" id="KW-0547">Nucleotide-binding</keyword>
<evidence type="ECO:0000256" key="5">
    <source>
        <dbReference type="ARBA" id="ARBA00022840"/>
    </source>
</evidence>
<evidence type="ECO:0000256" key="6">
    <source>
        <dbReference type="ARBA" id="ARBA00022967"/>
    </source>
</evidence>
<protein>
    <submittedName>
        <fullName evidence="11">ABC-2 type transport system ATP-binding protein</fullName>
    </submittedName>
</protein>
<evidence type="ECO:0000259" key="10">
    <source>
        <dbReference type="PROSITE" id="PS50893"/>
    </source>
</evidence>
<organism evidence="11 12">
    <name type="scientific">Diaminobutyricimonas aerilata</name>
    <dbReference type="NCBI Taxonomy" id="1162967"/>
    <lineage>
        <taxon>Bacteria</taxon>
        <taxon>Bacillati</taxon>
        <taxon>Actinomycetota</taxon>
        <taxon>Actinomycetes</taxon>
        <taxon>Micrococcales</taxon>
        <taxon>Microbacteriaceae</taxon>
        <taxon>Diaminobutyricimonas</taxon>
    </lineage>
</organism>
<dbReference type="EMBL" id="PGFF01000001">
    <property type="protein sequence ID" value="PJJ70623.1"/>
    <property type="molecule type" value="Genomic_DNA"/>
</dbReference>
<dbReference type="InterPro" id="IPR017871">
    <property type="entry name" value="ABC_transporter-like_CS"/>
</dbReference>
<keyword evidence="8" id="KW-0046">Antibiotic resistance</keyword>
<reference evidence="11 12" key="1">
    <citation type="submission" date="2017-11" db="EMBL/GenBank/DDBJ databases">
        <title>Genomic Encyclopedia of Archaeal and Bacterial Type Strains, Phase II (KMG-II): From Individual Species to Whole Genera.</title>
        <authorList>
            <person name="Goeker M."/>
        </authorList>
    </citation>
    <scope>NUCLEOTIDE SEQUENCE [LARGE SCALE GENOMIC DNA]</scope>
    <source>
        <strain evidence="11 12">DSM 27393</strain>
    </source>
</reference>
<name>A0A2M9CFD9_9MICO</name>
<proteinExistence type="inferred from homology"/>
<comment type="caution">
    <text evidence="11">The sequence shown here is derived from an EMBL/GenBank/DDBJ whole genome shotgun (WGS) entry which is preliminary data.</text>
</comment>
<dbReference type="InterPro" id="IPR050763">
    <property type="entry name" value="ABC_transporter_ATP-binding"/>
</dbReference>
<keyword evidence="12" id="KW-1185">Reference proteome</keyword>
<dbReference type="Pfam" id="PF00005">
    <property type="entry name" value="ABC_tran"/>
    <property type="match status" value="1"/>
</dbReference>
<dbReference type="GO" id="GO:0046677">
    <property type="term" value="P:response to antibiotic"/>
    <property type="evidence" value="ECO:0007669"/>
    <property type="project" value="UniProtKB-KW"/>
</dbReference>
<evidence type="ECO:0000256" key="4">
    <source>
        <dbReference type="ARBA" id="ARBA00022741"/>
    </source>
</evidence>
<feature type="domain" description="ABC transporter" evidence="10">
    <location>
        <begin position="10"/>
        <end position="245"/>
    </location>
</feature>
<dbReference type="GO" id="GO:0016887">
    <property type="term" value="F:ATP hydrolysis activity"/>
    <property type="evidence" value="ECO:0007669"/>
    <property type="project" value="InterPro"/>
</dbReference>
<dbReference type="FunFam" id="3.40.50.300:FF:000589">
    <property type="entry name" value="ABC transporter, ATP-binding subunit"/>
    <property type="match status" value="1"/>
</dbReference>
<dbReference type="InterPro" id="IPR005894">
    <property type="entry name" value="DrrA"/>
</dbReference>
<keyword evidence="5 11" id="KW-0067">ATP-binding</keyword>
<dbReference type="Proteomes" id="UP000228758">
    <property type="component" value="Unassembled WGS sequence"/>
</dbReference>